<dbReference type="Proteomes" id="UP000288859">
    <property type="component" value="Unassembled WGS sequence"/>
</dbReference>
<dbReference type="CDD" id="cd05233">
    <property type="entry name" value="SDR_c"/>
    <property type="match status" value="1"/>
</dbReference>
<evidence type="ECO:0000256" key="3">
    <source>
        <dbReference type="ARBA" id="ARBA00023002"/>
    </source>
</evidence>
<sequence>MATRDNAIVTGAAAGIGNAVAHKLASRGMNVLVADINEAGGQKLVDDLKRLYSVDSFFLRTDVSNEEDVKNMVKVAVEKWGRIHYACNNAGVGEKMEDNEDGVTAEQFDKMYALNQKSTWMCQKALCQHMREQEPRKVKLSPSDLEVEERGVIVNLSSVNGMVGLGLPGYSAAKAGIVSLTRTGAQFYGPHGIRINCISPGSIRTEFFAHWVTTLPPAQSKYVEEGIVNSTPLKRQGKPQELANVVSFLLSDDSTYMNGHNLVVDGGYTAVKF</sequence>
<dbReference type="InterPro" id="IPR002347">
    <property type="entry name" value="SDR_fam"/>
</dbReference>
<reference evidence="4 5" key="1">
    <citation type="submission" date="2017-03" db="EMBL/GenBank/DDBJ databases">
        <title>Genomes of endolithic fungi from Antarctica.</title>
        <authorList>
            <person name="Coleine C."/>
            <person name="Masonjones S."/>
            <person name="Stajich J.E."/>
        </authorList>
    </citation>
    <scope>NUCLEOTIDE SEQUENCE [LARGE SCALE GENOMIC DNA]</scope>
    <source>
        <strain evidence="4 5">CCFEE 6314</strain>
    </source>
</reference>
<comment type="caution">
    <text evidence="4">The sequence shown here is derived from an EMBL/GenBank/DDBJ whole genome shotgun (WGS) entry which is preliminary data.</text>
</comment>
<organism evidence="4 5">
    <name type="scientific">Exophiala mesophila</name>
    <name type="common">Black yeast-like fungus</name>
    <dbReference type="NCBI Taxonomy" id="212818"/>
    <lineage>
        <taxon>Eukaryota</taxon>
        <taxon>Fungi</taxon>
        <taxon>Dikarya</taxon>
        <taxon>Ascomycota</taxon>
        <taxon>Pezizomycotina</taxon>
        <taxon>Eurotiomycetes</taxon>
        <taxon>Chaetothyriomycetidae</taxon>
        <taxon>Chaetothyriales</taxon>
        <taxon>Herpotrichiellaceae</taxon>
        <taxon>Exophiala</taxon>
    </lineage>
</organism>
<accession>A0A438NJY0</accession>
<dbReference type="InterPro" id="IPR036291">
    <property type="entry name" value="NAD(P)-bd_dom_sf"/>
</dbReference>
<dbReference type="SUPFAM" id="SSF51735">
    <property type="entry name" value="NAD(P)-binding Rossmann-fold domains"/>
    <property type="match status" value="1"/>
</dbReference>
<dbReference type="PANTHER" id="PTHR42760">
    <property type="entry name" value="SHORT-CHAIN DEHYDROGENASES/REDUCTASES FAMILY MEMBER"/>
    <property type="match status" value="1"/>
</dbReference>
<gene>
    <name evidence="4" type="ORF">B0A52_00417</name>
</gene>
<evidence type="ECO:0000256" key="2">
    <source>
        <dbReference type="ARBA" id="ARBA00022857"/>
    </source>
</evidence>
<protein>
    <submittedName>
        <fullName evidence="4">Uncharacterized protein</fullName>
    </submittedName>
</protein>
<evidence type="ECO:0000313" key="4">
    <source>
        <dbReference type="EMBL" id="RVX76060.1"/>
    </source>
</evidence>
<dbReference type="InterPro" id="IPR020904">
    <property type="entry name" value="Sc_DH/Rdtase_CS"/>
</dbReference>
<dbReference type="VEuPathDB" id="FungiDB:PV10_06390"/>
<dbReference type="AlphaFoldDB" id="A0A438NJY0"/>
<evidence type="ECO:0000256" key="1">
    <source>
        <dbReference type="ARBA" id="ARBA00006484"/>
    </source>
</evidence>
<dbReference type="PRINTS" id="PR00080">
    <property type="entry name" value="SDRFAMILY"/>
</dbReference>
<dbReference type="Gene3D" id="3.40.50.720">
    <property type="entry name" value="NAD(P)-binding Rossmann-like Domain"/>
    <property type="match status" value="1"/>
</dbReference>
<dbReference type="PANTHER" id="PTHR42760:SF115">
    <property type="entry name" value="3-OXOACYL-[ACYL-CARRIER-PROTEIN] REDUCTASE FABG"/>
    <property type="match status" value="1"/>
</dbReference>
<dbReference type="GO" id="GO:0016616">
    <property type="term" value="F:oxidoreductase activity, acting on the CH-OH group of donors, NAD or NADP as acceptor"/>
    <property type="evidence" value="ECO:0007669"/>
    <property type="project" value="TreeGrafter"/>
</dbReference>
<name>A0A438NJY0_EXOME</name>
<proteinExistence type="inferred from homology"/>
<dbReference type="EMBL" id="NAJM01000001">
    <property type="protein sequence ID" value="RVX76060.1"/>
    <property type="molecule type" value="Genomic_DNA"/>
</dbReference>
<comment type="similarity">
    <text evidence="1">Belongs to the short-chain dehydrogenases/reductases (SDR) family.</text>
</comment>
<dbReference type="PROSITE" id="PS00061">
    <property type="entry name" value="ADH_SHORT"/>
    <property type="match status" value="1"/>
</dbReference>
<dbReference type="FunFam" id="3.40.50.720:FF:000084">
    <property type="entry name" value="Short-chain dehydrogenase reductase"/>
    <property type="match status" value="1"/>
</dbReference>
<dbReference type="OrthoDB" id="498125at2759"/>
<dbReference type="PRINTS" id="PR00081">
    <property type="entry name" value="GDHRDH"/>
</dbReference>
<keyword evidence="2" id="KW-0521">NADP</keyword>
<dbReference type="Pfam" id="PF13561">
    <property type="entry name" value="adh_short_C2"/>
    <property type="match status" value="1"/>
</dbReference>
<evidence type="ECO:0000313" key="5">
    <source>
        <dbReference type="Proteomes" id="UP000288859"/>
    </source>
</evidence>
<keyword evidence="3" id="KW-0560">Oxidoreductase</keyword>